<dbReference type="AlphaFoldDB" id="A0A6J6GNI4"/>
<evidence type="ECO:0000313" key="2">
    <source>
        <dbReference type="EMBL" id="CAB4598368.1"/>
    </source>
</evidence>
<organism evidence="2">
    <name type="scientific">freshwater metagenome</name>
    <dbReference type="NCBI Taxonomy" id="449393"/>
    <lineage>
        <taxon>unclassified sequences</taxon>
        <taxon>metagenomes</taxon>
        <taxon>ecological metagenomes</taxon>
    </lineage>
</organism>
<sequence length="165" mass="17841">MTDVSFVDLVVRMIVSLGVVLGLMFGAYWFLRRRQGFIGTPSVNRARLVRPGRVSRLTPGPARGAPARATGNRRGLRVLGRVGVARTTQVVALQFGERVLLVGASDTAAPTVLAELDLATWTAVTEQPDPSTEELVPLVRDAIDPRASRPTSLIDSLREATLRRG</sequence>
<name>A0A6J6GNI4_9ZZZZ</name>
<keyword evidence="1" id="KW-0472">Membrane</keyword>
<keyword evidence="1" id="KW-0812">Transmembrane</keyword>
<reference evidence="2" key="1">
    <citation type="submission" date="2020-05" db="EMBL/GenBank/DDBJ databases">
        <authorList>
            <person name="Chiriac C."/>
            <person name="Salcher M."/>
            <person name="Ghai R."/>
            <person name="Kavagutti S V."/>
        </authorList>
    </citation>
    <scope>NUCLEOTIDE SEQUENCE</scope>
</reference>
<feature type="transmembrane region" description="Helical" evidence="1">
    <location>
        <begin position="6"/>
        <end position="31"/>
    </location>
</feature>
<evidence type="ECO:0000256" key="1">
    <source>
        <dbReference type="SAM" id="Phobius"/>
    </source>
</evidence>
<gene>
    <name evidence="2" type="ORF">UFOPK1493_04150</name>
</gene>
<accession>A0A6J6GNI4</accession>
<dbReference type="EMBL" id="CAEZSR010000294">
    <property type="protein sequence ID" value="CAB4598368.1"/>
    <property type="molecule type" value="Genomic_DNA"/>
</dbReference>
<keyword evidence="1" id="KW-1133">Transmembrane helix</keyword>
<protein>
    <submittedName>
        <fullName evidence="2">Unannotated protein</fullName>
    </submittedName>
</protein>
<proteinExistence type="predicted"/>